<reference evidence="3 4" key="1">
    <citation type="submission" date="2019-08" db="EMBL/GenBank/DDBJ databases">
        <title>Genone of Arthrobacter echini P9.</title>
        <authorList>
            <person name="Bowman J.P."/>
        </authorList>
    </citation>
    <scope>NUCLEOTIDE SEQUENCE [LARGE SCALE GENOMIC DNA]</scope>
    <source>
        <strain evidence="3 4">P9</strain>
    </source>
</reference>
<keyword evidence="1" id="KW-1133">Transmembrane helix</keyword>
<protein>
    <recommendedName>
        <fullName evidence="2">DUF2231 domain-containing protein</fullName>
    </recommendedName>
</protein>
<dbReference type="EMBL" id="VSLD01000005">
    <property type="protein sequence ID" value="TYC98376.1"/>
    <property type="molecule type" value="Genomic_DNA"/>
</dbReference>
<accession>A0A5D0XQM7</accession>
<feature type="transmembrane region" description="Helical" evidence="1">
    <location>
        <begin position="87"/>
        <end position="104"/>
    </location>
</feature>
<comment type="caution">
    <text evidence="3">The sequence shown here is derived from an EMBL/GenBank/DDBJ whole genome shotgun (WGS) entry which is preliminary data.</text>
</comment>
<feature type="transmembrane region" description="Helical" evidence="1">
    <location>
        <begin position="12"/>
        <end position="35"/>
    </location>
</feature>
<feature type="transmembrane region" description="Helical" evidence="1">
    <location>
        <begin position="125"/>
        <end position="146"/>
    </location>
</feature>
<keyword evidence="4" id="KW-1185">Reference proteome</keyword>
<evidence type="ECO:0000259" key="2">
    <source>
        <dbReference type="Pfam" id="PF09990"/>
    </source>
</evidence>
<gene>
    <name evidence="3" type="ORF">FQ377_10755</name>
</gene>
<keyword evidence="1" id="KW-0812">Transmembrane</keyword>
<proteinExistence type="predicted"/>
<keyword evidence="1" id="KW-0472">Membrane</keyword>
<dbReference type="Pfam" id="PF09990">
    <property type="entry name" value="DUF2231"/>
    <property type="match status" value="1"/>
</dbReference>
<organism evidence="3 4">
    <name type="scientific">Arthrobacter echini</name>
    <dbReference type="NCBI Taxonomy" id="1529066"/>
    <lineage>
        <taxon>Bacteria</taxon>
        <taxon>Bacillati</taxon>
        <taxon>Actinomycetota</taxon>
        <taxon>Actinomycetes</taxon>
        <taxon>Micrococcales</taxon>
        <taxon>Micrococcaceae</taxon>
        <taxon>Arthrobacter</taxon>
    </lineage>
</organism>
<sequence>MLDTFFGLPVHALIVHATVVIVPAAAVAVLLAALWGRFRSWARWGPLALAVTAAILAPLSTSSGENLQNRVGNSALIAEHSELGDMLIWWAIPVAVLAAVGYWLHSFRGGRSGRTGHSAPRAVSALTAVVTVAVSIGMLVQVVLIGHSGAEAVWSDSAASAISTTVPGQPA</sequence>
<feature type="transmembrane region" description="Helical" evidence="1">
    <location>
        <begin position="47"/>
        <end position="67"/>
    </location>
</feature>
<dbReference type="OrthoDB" id="4864772at2"/>
<evidence type="ECO:0000313" key="4">
    <source>
        <dbReference type="Proteomes" id="UP000323410"/>
    </source>
</evidence>
<name>A0A5D0XQM7_9MICC</name>
<dbReference type="InterPro" id="IPR019251">
    <property type="entry name" value="DUF2231_TM"/>
</dbReference>
<dbReference type="RefSeq" id="WP_148601274.1">
    <property type="nucleotide sequence ID" value="NZ_VSLD01000005.1"/>
</dbReference>
<dbReference type="AlphaFoldDB" id="A0A5D0XQM7"/>
<dbReference type="Proteomes" id="UP000323410">
    <property type="component" value="Unassembled WGS sequence"/>
</dbReference>
<evidence type="ECO:0000313" key="3">
    <source>
        <dbReference type="EMBL" id="TYC98376.1"/>
    </source>
</evidence>
<evidence type="ECO:0000256" key="1">
    <source>
        <dbReference type="SAM" id="Phobius"/>
    </source>
</evidence>
<feature type="domain" description="DUF2231" evidence="2">
    <location>
        <begin position="7"/>
        <end position="157"/>
    </location>
</feature>